<reference evidence="2 5" key="2">
    <citation type="submission" date="2022-05" db="EMBL/GenBank/DDBJ databases">
        <title>Genome Sequencing of Bee-Associated Microbes.</title>
        <authorList>
            <person name="Dunlap C."/>
        </authorList>
    </citation>
    <scope>NUCLEOTIDE SEQUENCE [LARGE SCALE GENOMIC DNA]</scope>
    <source>
        <strain evidence="2 5">NRRL B-14613</strain>
    </source>
</reference>
<dbReference type="RefSeq" id="WP_087440214.1">
    <property type="nucleotide sequence ID" value="NZ_CABMNB010000003.1"/>
</dbReference>
<dbReference type="GeneID" id="76997181"/>
<dbReference type="Pfam" id="PF00551">
    <property type="entry name" value="Formyl_trans_N"/>
    <property type="match status" value="1"/>
</dbReference>
<name>A0AAP9J1I1_PANTH</name>
<organism evidence="3 4">
    <name type="scientific">Paenibacillus thiaminolyticus</name>
    <name type="common">Bacillus thiaminolyticus</name>
    <dbReference type="NCBI Taxonomy" id="49283"/>
    <lineage>
        <taxon>Bacteria</taxon>
        <taxon>Bacillati</taxon>
        <taxon>Bacillota</taxon>
        <taxon>Bacilli</taxon>
        <taxon>Bacillales</taxon>
        <taxon>Paenibacillaceae</taxon>
        <taxon>Paenibacillus</taxon>
    </lineage>
</organism>
<protein>
    <submittedName>
        <fullName evidence="3">Methionyl-tRNA formyltransferase</fullName>
    </submittedName>
</protein>
<dbReference type="EMBL" id="JAMDMM010000036">
    <property type="protein sequence ID" value="MCY9609168.1"/>
    <property type="molecule type" value="Genomic_DNA"/>
</dbReference>
<reference evidence="3 4" key="1">
    <citation type="submission" date="2019-07" db="EMBL/GenBank/DDBJ databases">
        <title>Paenibacillus thiaminolyticus NRRL B-4156.</title>
        <authorList>
            <person name="Hehnly C."/>
            <person name="Zhang L."/>
        </authorList>
    </citation>
    <scope>NUCLEOTIDE SEQUENCE [LARGE SCALE GENOMIC DNA]</scope>
    <source>
        <strain evidence="3 4">NRRL B-4156</strain>
    </source>
</reference>
<dbReference type="SUPFAM" id="SSF53328">
    <property type="entry name" value="Formyltransferase"/>
    <property type="match status" value="1"/>
</dbReference>
<dbReference type="Proteomes" id="UP001209276">
    <property type="component" value="Unassembled WGS sequence"/>
</dbReference>
<evidence type="ECO:0000313" key="5">
    <source>
        <dbReference type="Proteomes" id="UP001209276"/>
    </source>
</evidence>
<feature type="domain" description="Formyl transferase N-terminal" evidence="1">
    <location>
        <begin position="119"/>
        <end position="173"/>
    </location>
</feature>
<proteinExistence type="predicted"/>
<sequence length="264" mass="29866">MKITVFTSNQPRHVSLIESLATIADEVYAIQECNTVFPGRIADFFIKSDVMQKYFSNVINAEREVFGNIKFTSKNVSQLVLKSGDLNMLDIQTLSPALKSDYYIVFGSCYIKGPLCDFLVANKAINIHMGTSPYYRGSSCNFWAMYDGNPELVGATIHMLSKGLDSGDMLFHAFPRAEVIDPFVIGMKAVKAAHDSLIEYISTGKINEFTPVKQEKKYEIRYTRNIDFTDVVAQKYLQNSPDPQFIKDKLESRDLKQFLNPYVG</sequence>
<dbReference type="InterPro" id="IPR036477">
    <property type="entry name" value="Formyl_transf_N_sf"/>
</dbReference>
<evidence type="ECO:0000313" key="2">
    <source>
        <dbReference type="EMBL" id="MCY9609168.1"/>
    </source>
</evidence>
<evidence type="ECO:0000313" key="3">
    <source>
        <dbReference type="EMBL" id="QDM44542.1"/>
    </source>
</evidence>
<evidence type="ECO:0000259" key="1">
    <source>
        <dbReference type="Pfam" id="PF00551"/>
    </source>
</evidence>
<dbReference type="EMBL" id="CP041405">
    <property type="protein sequence ID" value="QDM44542.1"/>
    <property type="molecule type" value="Genomic_DNA"/>
</dbReference>
<dbReference type="AlphaFoldDB" id="A0AAP9J1I1"/>
<accession>A0AAP9J1I1</accession>
<evidence type="ECO:0000313" key="4">
    <source>
        <dbReference type="Proteomes" id="UP000315377"/>
    </source>
</evidence>
<dbReference type="InterPro" id="IPR002376">
    <property type="entry name" value="Formyl_transf_N"/>
</dbReference>
<dbReference type="Gene3D" id="3.40.50.170">
    <property type="entry name" value="Formyl transferase, N-terminal domain"/>
    <property type="match status" value="1"/>
</dbReference>
<keyword evidence="5" id="KW-1185">Reference proteome</keyword>
<gene>
    <name evidence="3" type="ORF">FLT43_14550</name>
    <name evidence="2" type="ORF">M5W83_18650</name>
</gene>
<dbReference type="Proteomes" id="UP000315377">
    <property type="component" value="Chromosome"/>
</dbReference>